<comment type="function">
    <text evidence="9">Catalyzes the cleavage of thioester bonds from S-palmitoyl-CoA or S-palmitoyl-N-acetylcysteamine (unbranched structures) but does not have activity against palmitoylcysteine or palmitoylated proteins, branched structures or bulky head groups. Conversely, hydrolyzes both long and short chain fatty acyl-CoA substrate.</text>
</comment>
<proteinExistence type="inferred from homology"/>
<dbReference type="Pfam" id="PF02089">
    <property type="entry name" value="Palm_thioest"/>
    <property type="match status" value="1"/>
</dbReference>
<evidence type="ECO:0000256" key="5">
    <source>
        <dbReference type="ARBA" id="ARBA00023180"/>
    </source>
</evidence>
<dbReference type="AlphaFoldDB" id="A0AAN8QH81"/>
<comment type="catalytic activity">
    <reaction evidence="8">
        <text>S-hexadecanoyl-N-acetylcysteamine + H2O = N-acetylcysteamine + hexadecanoate + H(+)</text>
        <dbReference type="Rhea" id="RHEA:84099"/>
        <dbReference type="ChEBI" id="CHEBI:7896"/>
        <dbReference type="ChEBI" id="CHEBI:15377"/>
        <dbReference type="ChEBI" id="CHEBI:15378"/>
        <dbReference type="ChEBI" id="CHEBI:74410"/>
        <dbReference type="ChEBI" id="CHEBI:233601"/>
    </reaction>
</comment>
<evidence type="ECO:0000313" key="11">
    <source>
        <dbReference type="Proteomes" id="UP001347796"/>
    </source>
</evidence>
<dbReference type="InterPro" id="IPR029058">
    <property type="entry name" value="AB_hydrolase_fold"/>
</dbReference>
<evidence type="ECO:0000256" key="8">
    <source>
        <dbReference type="ARBA" id="ARBA00093223"/>
    </source>
</evidence>
<keyword evidence="11" id="KW-1185">Reference proteome</keyword>
<protein>
    <recommendedName>
        <fullName evidence="7">palmitoyl-CoA hydrolase</fullName>
        <ecNumber evidence="7">3.1.2.2</ecNumber>
    </recommendedName>
</protein>
<dbReference type="FunFam" id="3.40.50.1820:FF:000037">
    <property type="entry name" value="Lysosomal thioesterase PPT2 homolog"/>
    <property type="match status" value="1"/>
</dbReference>
<evidence type="ECO:0000313" key="10">
    <source>
        <dbReference type="EMBL" id="KAK6195194.1"/>
    </source>
</evidence>
<evidence type="ECO:0000256" key="7">
    <source>
        <dbReference type="ARBA" id="ARBA00038848"/>
    </source>
</evidence>
<dbReference type="EMBL" id="JAZGQO010000001">
    <property type="protein sequence ID" value="KAK6195194.1"/>
    <property type="molecule type" value="Genomic_DNA"/>
</dbReference>
<evidence type="ECO:0000256" key="1">
    <source>
        <dbReference type="ARBA" id="ARBA00004371"/>
    </source>
</evidence>
<comment type="subcellular location">
    <subcellularLocation>
        <location evidence="1">Lysosome</location>
    </subcellularLocation>
</comment>
<dbReference type="Gene3D" id="3.40.50.1820">
    <property type="entry name" value="alpha/beta hydrolase"/>
    <property type="match status" value="1"/>
</dbReference>
<comment type="caution">
    <text evidence="10">The sequence shown here is derived from an EMBL/GenBank/DDBJ whole genome shotgun (WGS) entry which is preliminary data.</text>
</comment>
<dbReference type="GO" id="GO:0016790">
    <property type="term" value="F:thiolester hydrolase activity"/>
    <property type="evidence" value="ECO:0007669"/>
    <property type="project" value="TreeGrafter"/>
</dbReference>
<dbReference type="PANTHER" id="PTHR11247">
    <property type="entry name" value="PALMITOYL-PROTEIN THIOESTERASE/DOLICHYLDIPHOSPHATASE 1"/>
    <property type="match status" value="1"/>
</dbReference>
<dbReference type="GO" id="GO:0005764">
    <property type="term" value="C:lysosome"/>
    <property type="evidence" value="ECO:0007669"/>
    <property type="project" value="UniProtKB-SubCell"/>
</dbReference>
<name>A0AAN8QH81_PATCE</name>
<evidence type="ECO:0000256" key="2">
    <source>
        <dbReference type="ARBA" id="ARBA00010758"/>
    </source>
</evidence>
<evidence type="ECO:0000256" key="9">
    <source>
        <dbReference type="ARBA" id="ARBA00093353"/>
    </source>
</evidence>
<organism evidence="10 11">
    <name type="scientific">Patella caerulea</name>
    <name type="common">Rayed Mediterranean limpet</name>
    <dbReference type="NCBI Taxonomy" id="87958"/>
    <lineage>
        <taxon>Eukaryota</taxon>
        <taxon>Metazoa</taxon>
        <taxon>Spiralia</taxon>
        <taxon>Lophotrochozoa</taxon>
        <taxon>Mollusca</taxon>
        <taxon>Gastropoda</taxon>
        <taxon>Patellogastropoda</taxon>
        <taxon>Patelloidea</taxon>
        <taxon>Patellidae</taxon>
        <taxon>Patella</taxon>
    </lineage>
</organism>
<dbReference type="GO" id="GO:0098599">
    <property type="term" value="F:palmitoyl hydrolase activity"/>
    <property type="evidence" value="ECO:0007669"/>
    <property type="project" value="UniProtKB-ARBA"/>
</dbReference>
<reference evidence="10 11" key="1">
    <citation type="submission" date="2024-01" db="EMBL/GenBank/DDBJ databases">
        <title>The genome of the rayed Mediterranean limpet Patella caerulea (Linnaeus, 1758).</title>
        <authorList>
            <person name="Anh-Thu Weber A."/>
            <person name="Halstead-Nussloch G."/>
        </authorList>
    </citation>
    <scope>NUCLEOTIDE SEQUENCE [LARGE SCALE GENOMIC DNA]</scope>
    <source>
        <strain evidence="10">AATW-2023a</strain>
        <tissue evidence="10">Whole specimen</tissue>
    </source>
</reference>
<evidence type="ECO:0000256" key="3">
    <source>
        <dbReference type="ARBA" id="ARBA00022729"/>
    </source>
</evidence>
<dbReference type="Proteomes" id="UP001347796">
    <property type="component" value="Unassembled WGS sequence"/>
</dbReference>
<comment type="similarity">
    <text evidence="2">Belongs to the palmitoyl-protein thioesterase family.</text>
</comment>
<keyword evidence="5" id="KW-0325">Glycoprotein</keyword>
<dbReference type="SUPFAM" id="SSF53474">
    <property type="entry name" value="alpha/beta-Hydrolases"/>
    <property type="match status" value="1"/>
</dbReference>
<keyword evidence="4" id="KW-0378">Hydrolase</keyword>
<dbReference type="PANTHER" id="PTHR11247:SF27">
    <property type="entry name" value="LYSOSOMAL THIOESTERASE PPT2"/>
    <property type="match status" value="1"/>
</dbReference>
<accession>A0AAN8QH81</accession>
<sequence>MKVLIILAVIITGIITVNCAIYKNVIFMHGIFAGPSEVDELITWIQKAHPGTNVTAIDMFDTLKSLTPMWDQVNKIMPEVQNIMNASPQGTILICFSQGGLVCRGLLSVLNNHNVENFIALSSPLMGQYGDTRYLKYFFPKYVKSEIYKFFYSTRGQKLSIANYWNDPHHQELYLKYSNYLAILNNQTFNPKSQEYKQNFLKLKNLVMIGGPDDGVITPWQSSHMDFYNANETVVNMRQQPWYLNDWFGLKTLDSRKAIHIFTEPGVQHVHWYKTKAVFDKYILPFLT</sequence>
<evidence type="ECO:0000256" key="6">
    <source>
        <dbReference type="ARBA" id="ARBA00023228"/>
    </source>
</evidence>
<dbReference type="EC" id="3.1.2.2" evidence="7"/>
<keyword evidence="6" id="KW-0458">Lysosome</keyword>
<keyword evidence="3" id="KW-0732">Signal</keyword>
<gene>
    <name evidence="10" type="ORF">SNE40_000669</name>
</gene>
<evidence type="ECO:0000256" key="4">
    <source>
        <dbReference type="ARBA" id="ARBA00022801"/>
    </source>
</evidence>